<dbReference type="Gene3D" id="3.40.50.1110">
    <property type="entry name" value="SGNH hydrolase"/>
    <property type="match status" value="1"/>
</dbReference>
<dbReference type="InterPro" id="IPR036514">
    <property type="entry name" value="SGNH_hydro_sf"/>
</dbReference>
<evidence type="ECO:0008006" key="2">
    <source>
        <dbReference type="Google" id="ProtNLM"/>
    </source>
</evidence>
<proteinExistence type="predicted"/>
<evidence type="ECO:0000313" key="1">
    <source>
        <dbReference type="EMBL" id="PJE78473.1"/>
    </source>
</evidence>
<organism evidence="1">
    <name type="scientific">invertebrate metagenome</name>
    <dbReference type="NCBI Taxonomy" id="1711999"/>
    <lineage>
        <taxon>unclassified sequences</taxon>
        <taxon>metagenomes</taxon>
        <taxon>organismal metagenomes</taxon>
    </lineage>
</organism>
<name>A0A2H9T5H8_9ZZZZ</name>
<protein>
    <recommendedName>
        <fullName evidence="2">SGNH hydrolase-type esterase domain-containing protein</fullName>
    </recommendedName>
</protein>
<gene>
    <name evidence="1" type="ORF">CI610_02586</name>
</gene>
<comment type="caution">
    <text evidence="1">The sequence shown here is derived from an EMBL/GenBank/DDBJ whole genome shotgun (WGS) entry which is preliminary data.</text>
</comment>
<dbReference type="EMBL" id="NSIT01000175">
    <property type="protein sequence ID" value="PJE78473.1"/>
    <property type="molecule type" value="Genomic_DNA"/>
</dbReference>
<reference evidence="1" key="1">
    <citation type="journal article" date="2017" name="Appl. Environ. Microbiol.">
        <title>Molecular characterization of an Endozoicomonas-like organism causing infection in king scallop Pecten maximus L.</title>
        <authorList>
            <person name="Cano I."/>
            <person name="van Aerle R."/>
            <person name="Ross S."/>
            <person name="Verner-Jeffreys D.W."/>
            <person name="Paley R.K."/>
            <person name="Rimmer G."/>
            <person name="Ryder D."/>
            <person name="Hooper P."/>
            <person name="Stone D."/>
            <person name="Feist S.W."/>
        </authorList>
    </citation>
    <scope>NUCLEOTIDE SEQUENCE</scope>
</reference>
<sequence length="237" mass="27397">MSLSKLKKFLEKPLNAPDSLKFTPVLLTSSKGFSLRNHLDIIECLGYKFDFYCKAGAKFDQSYSWLTKNLSGIIDKHGNITLYIWLGTCDITTKRGPFISLSHSTDEECSDYCKFHIDRLVKFISTFSKVKLVFLEIPPYSIRVWNAYKGHANPESYNQQDVILENRIEILNSYIKDINCRLGVHSLNFRCDLLQYKRAGRKPVINYSLYKDGIHPSPVLARFWMKRLVAKAFVDCC</sequence>
<dbReference type="SUPFAM" id="SSF52266">
    <property type="entry name" value="SGNH hydrolase"/>
    <property type="match status" value="1"/>
</dbReference>
<accession>A0A2H9T5H8</accession>
<dbReference type="AlphaFoldDB" id="A0A2H9T5H8"/>